<sequence length="194" mass="21785">MAKICLKRASEFKTTRWSGGQTTELYIYPAGSLYENRDFGFRLSFATVEVDKSKFTSLSGYKRIIMPLTNPIELVNNSKTTRLIPGRSFNFAGSDLIESRGVSKDVNLMHTSDFAGQISTIDDNLDNKLNSSWEYLCLYNLGGKRIVTIKDQKLTVGLGDCVIINNINRENLEIKIEISGNKKKLILFEVKKGG</sequence>
<dbReference type="InterPro" id="IPR011051">
    <property type="entry name" value="RmlC_Cupin_sf"/>
</dbReference>
<evidence type="ECO:0000313" key="1">
    <source>
        <dbReference type="EMBL" id="KRN29083.1"/>
    </source>
</evidence>
<comment type="caution">
    <text evidence="1">The sequence shown here is derived from an EMBL/GenBank/DDBJ whole genome shotgun (WGS) entry which is preliminary data.</text>
</comment>
<accession>A0A0R2FN32</accession>
<dbReference type="Proteomes" id="UP000051727">
    <property type="component" value="Unassembled WGS sequence"/>
</dbReference>
<name>A0A0R2FN32_9LACO</name>
<reference evidence="1 2" key="1">
    <citation type="journal article" date="2015" name="Genome Announc.">
        <title>Expanding the biotechnology potential of lactobacilli through comparative genomics of 213 strains and associated genera.</title>
        <authorList>
            <person name="Sun Z."/>
            <person name="Harris H.M."/>
            <person name="McCann A."/>
            <person name="Guo C."/>
            <person name="Argimon S."/>
            <person name="Zhang W."/>
            <person name="Yang X."/>
            <person name="Jeffery I.B."/>
            <person name="Cooney J.C."/>
            <person name="Kagawa T.F."/>
            <person name="Liu W."/>
            <person name="Song Y."/>
            <person name="Salvetti E."/>
            <person name="Wrobel A."/>
            <person name="Rasinkangas P."/>
            <person name="Parkhill J."/>
            <person name="Rea M.C."/>
            <person name="O'Sullivan O."/>
            <person name="Ritari J."/>
            <person name="Douillard F.P."/>
            <person name="Paul Ross R."/>
            <person name="Yang R."/>
            <person name="Briner A.E."/>
            <person name="Felis G.E."/>
            <person name="de Vos W.M."/>
            <person name="Barrangou R."/>
            <person name="Klaenhammer T.R."/>
            <person name="Caufield P.W."/>
            <person name="Cui Y."/>
            <person name="Zhang H."/>
            <person name="O'Toole P.W."/>
        </authorList>
    </citation>
    <scope>NUCLEOTIDE SEQUENCE [LARGE SCALE GENOMIC DNA]</scope>
    <source>
        <strain evidence="1 2">ATCC 27304</strain>
    </source>
</reference>
<dbReference type="InterPro" id="IPR010282">
    <property type="entry name" value="Uncharacterised_HutD/Ves"/>
</dbReference>
<dbReference type="RefSeq" id="WP_056991432.1">
    <property type="nucleotide sequence ID" value="NZ_JQAR01000013.1"/>
</dbReference>
<dbReference type="PANTHER" id="PTHR37943:SF1">
    <property type="entry name" value="PROTEIN VES"/>
    <property type="match status" value="1"/>
</dbReference>
<dbReference type="PATRIC" id="fig|1618.3.peg.399"/>
<evidence type="ECO:0008006" key="3">
    <source>
        <dbReference type="Google" id="ProtNLM"/>
    </source>
</evidence>
<dbReference type="Gene3D" id="2.60.120.10">
    <property type="entry name" value="Jelly Rolls"/>
    <property type="match status" value="1"/>
</dbReference>
<dbReference type="Pfam" id="PF05962">
    <property type="entry name" value="HutD"/>
    <property type="match status" value="1"/>
</dbReference>
<dbReference type="InterPro" id="IPR014710">
    <property type="entry name" value="RmlC-like_jellyroll"/>
</dbReference>
<dbReference type="PANTHER" id="PTHR37943">
    <property type="entry name" value="PROTEIN VES"/>
    <property type="match status" value="1"/>
</dbReference>
<evidence type="ECO:0000313" key="2">
    <source>
        <dbReference type="Proteomes" id="UP000051727"/>
    </source>
</evidence>
<dbReference type="EMBL" id="JQAR01000013">
    <property type="protein sequence ID" value="KRN29083.1"/>
    <property type="molecule type" value="Genomic_DNA"/>
</dbReference>
<dbReference type="STRING" id="1618.IV36_GL000399"/>
<gene>
    <name evidence="1" type="ORF">IV36_GL000399</name>
</gene>
<dbReference type="AlphaFoldDB" id="A0A0R2FN32"/>
<organism evidence="1 2">
    <name type="scientific">Liquorilactobacillus mali</name>
    <dbReference type="NCBI Taxonomy" id="1618"/>
    <lineage>
        <taxon>Bacteria</taxon>
        <taxon>Bacillati</taxon>
        <taxon>Bacillota</taxon>
        <taxon>Bacilli</taxon>
        <taxon>Lactobacillales</taxon>
        <taxon>Lactobacillaceae</taxon>
        <taxon>Liquorilactobacillus</taxon>
    </lineage>
</organism>
<dbReference type="OrthoDB" id="9786443at2"/>
<protein>
    <recommendedName>
        <fullName evidence="3">HutD-family protein</fullName>
    </recommendedName>
</protein>
<proteinExistence type="predicted"/>
<dbReference type="SUPFAM" id="SSF51182">
    <property type="entry name" value="RmlC-like cupins"/>
    <property type="match status" value="1"/>
</dbReference>